<keyword evidence="1" id="KW-0479">Metal-binding</keyword>
<name>A0A2N5XJW9_9HYPH</name>
<evidence type="ECO:0000313" key="5">
    <source>
        <dbReference type="EMBL" id="PLW74823.1"/>
    </source>
</evidence>
<evidence type="ECO:0000313" key="6">
    <source>
        <dbReference type="Proteomes" id="UP000234881"/>
    </source>
</evidence>
<feature type="domain" description="Plastocyanin-like" evidence="3">
    <location>
        <begin position="387"/>
        <end position="491"/>
    </location>
</feature>
<accession>A0A2N5XJW9</accession>
<dbReference type="EMBL" id="PKUQ01000055">
    <property type="protein sequence ID" value="PLW74823.1"/>
    <property type="molecule type" value="Genomic_DNA"/>
</dbReference>
<keyword evidence="5" id="KW-0223">Dioxygenase</keyword>
<dbReference type="Gene3D" id="2.60.40.420">
    <property type="entry name" value="Cupredoxins - blue copper proteins"/>
    <property type="match status" value="3"/>
</dbReference>
<dbReference type="InterPro" id="IPR008972">
    <property type="entry name" value="Cupredoxin"/>
</dbReference>
<keyword evidence="2" id="KW-0560">Oxidoreductase</keyword>
<dbReference type="AlphaFoldDB" id="A0A2N5XJW9"/>
<dbReference type="InterPro" id="IPR002355">
    <property type="entry name" value="Cu_oxidase_Cu_BS"/>
</dbReference>
<dbReference type="GO" id="GO:0051213">
    <property type="term" value="F:dioxygenase activity"/>
    <property type="evidence" value="ECO:0007669"/>
    <property type="project" value="UniProtKB-KW"/>
</dbReference>
<dbReference type="InterPro" id="IPR011707">
    <property type="entry name" value="Cu-oxidase-like_N"/>
</dbReference>
<dbReference type="InterPro" id="IPR011706">
    <property type="entry name" value="Cu-oxidase_C"/>
</dbReference>
<dbReference type="Pfam" id="PF07731">
    <property type="entry name" value="Cu-oxidase_2"/>
    <property type="match status" value="1"/>
</dbReference>
<protein>
    <submittedName>
        <fullName evidence="5">Biphenyl 2,3-dioxygenase</fullName>
    </submittedName>
</protein>
<reference evidence="5 6" key="1">
    <citation type="submission" date="2018-01" db="EMBL/GenBank/DDBJ databases">
        <title>The draft genome sequence of Cohaesibacter sp. H1304.</title>
        <authorList>
            <person name="Wang N.-N."/>
            <person name="Du Z.-J."/>
        </authorList>
    </citation>
    <scope>NUCLEOTIDE SEQUENCE [LARGE SCALE GENOMIC DNA]</scope>
    <source>
        <strain evidence="5 6">H1304</strain>
    </source>
</reference>
<dbReference type="SUPFAM" id="SSF49503">
    <property type="entry name" value="Cupredoxins"/>
    <property type="match status" value="3"/>
</dbReference>
<dbReference type="Proteomes" id="UP000234881">
    <property type="component" value="Unassembled WGS sequence"/>
</dbReference>
<dbReference type="PANTHER" id="PTHR48267">
    <property type="entry name" value="CUPREDOXIN SUPERFAMILY PROTEIN"/>
    <property type="match status" value="1"/>
</dbReference>
<proteinExistence type="predicted"/>
<evidence type="ECO:0000256" key="2">
    <source>
        <dbReference type="ARBA" id="ARBA00023002"/>
    </source>
</evidence>
<dbReference type="InterPro" id="IPR045087">
    <property type="entry name" value="Cu-oxidase_fam"/>
</dbReference>
<dbReference type="PROSITE" id="PS00080">
    <property type="entry name" value="MULTICOPPER_OXIDASE2"/>
    <property type="match status" value="1"/>
</dbReference>
<dbReference type="PANTHER" id="PTHR48267:SF1">
    <property type="entry name" value="BILIRUBIN OXIDASE"/>
    <property type="match status" value="1"/>
</dbReference>
<organism evidence="5 6">
    <name type="scientific">Cohaesibacter celericrescens</name>
    <dbReference type="NCBI Taxonomy" id="2067669"/>
    <lineage>
        <taxon>Bacteria</taxon>
        <taxon>Pseudomonadati</taxon>
        <taxon>Pseudomonadota</taxon>
        <taxon>Alphaproteobacteria</taxon>
        <taxon>Hyphomicrobiales</taxon>
        <taxon>Cohaesibacteraceae</taxon>
    </lineage>
</organism>
<evidence type="ECO:0000259" key="4">
    <source>
        <dbReference type="Pfam" id="PF07732"/>
    </source>
</evidence>
<dbReference type="GO" id="GO:0005507">
    <property type="term" value="F:copper ion binding"/>
    <property type="evidence" value="ECO:0007669"/>
    <property type="project" value="InterPro"/>
</dbReference>
<dbReference type="Pfam" id="PF07732">
    <property type="entry name" value="Cu-oxidase_3"/>
    <property type="match status" value="1"/>
</dbReference>
<keyword evidence="6" id="KW-1185">Reference proteome</keyword>
<dbReference type="OrthoDB" id="9757546at2"/>
<dbReference type="CDD" id="cd13890">
    <property type="entry name" value="CuRO_3_CueO_FtsP"/>
    <property type="match status" value="1"/>
</dbReference>
<evidence type="ECO:0000256" key="1">
    <source>
        <dbReference type="ARBA" id="ARBA00022723"/>
    </source>
</evidence>
<feature type="domain" description="Plastocyanin-like" evidence="4">
    <location>
        <begin position="59"/>
        <end position="170"/>
    </location>
</feature>
<comment type="caution">
    <text evidence="5">The sequence shown here is derived from an EMBL/GenBank/DDBJ whole genome shotgun (WGS) entry which is preliminary data.</text>
</comment>
<evidence type="ECO:0000259" key="3">
    <source>
        <dbReference type="Pfam" id="PF07731"/>
    </source>
</evidence>
<sequence>MNRRQFLTATAVAGGGLSGLYTFGNGSDLSAATLANKPRLKMPSLLDTRQTKTAELVAQKGSSTFIGNAANQTFGFNQPYLGPTLVLENGDFNPVVKNQLSRPISVHWHGLLVRGEHDGGPHIPVIEGQEWRPEMLVNQAPATLWYHTHIHQQTAHDVHKGLAGIIHLTDGRDDDRSLPNTYGVDDVTLVLQDRRFDDRGFVSYELSMPDLMHGFTGETMLINGQYGAVCSTPKGIARLRLVYGSNAKIYSLFFEDQRDFQLIATDAGFLDQPQSLTKLPLAPGERAEILVDFSSGQPAMLMSDGDPNQGPGGMMGRMRGMVDLFVDRSISILPFAVDEQLPTRITSFPDQLEGPGISLREQDVIQTRSLSLDMGMMGGGGGGGGFAINGESFDMRRINLEVALGTTEKWRVQTTMLSHPFHIHGAIFKVLSEEGNAPLKHNTGFKDTVLVRDQTELLVRFDHPASQQNPFMYHCHILEHEDAGMMGQFTVS</sequence>
<gene>
    <name evidence="5" type="ORF">C0081_21100</name>
</gene>
<dbReference type="RefSeq" id="WP_101535721.1">
    <property type="nucleotide sequence ID" value="NZ_PKUQ01000055.1"/>
</dbReference>